<dbReference type="AlphaFoldDB" id="A0A9W9HAG5"/>
<reference evidence="1" key="1">
    <citation type="submission" date="2022-11" db="EMBL/GenBank/DDBJ databases">
        <authorList>
            <person name="Petersen C."/>
        </authorList>
    </citation>
    <scope>NUCLEOTIDE SEQUENCE</scope>
    <source>
        <strain evidence="1">IBT 22155</strain>
    </source>
</reference>
<dbReference type="GeneID" id="81401782"/>
<gene>
    <name evidence="1" type="ORF">N7515_001868</name>
</gene>
<reference evidence="1" key="2">
    <citation type="journal article" date="2023" name="IMA Fungus">
        <title>Comparative genomic study of the Penicillium genus elucidates a diverse pangenome and 15 lateral gene transfer events.</title>
        <authorList>
            <person name="Petersen C."/>
            <person name="Sorensen T."/>
            <person name="Nielsen M.R."/>
            <person name="Sondergaard T.E."/>
            <person name="Sorensen J.L."/>
            <person name="Fitzpatrick D.A."/>
            <person name="Frisvad J.C."/>
            <person name="Nielsen K.L."/>
        </authorList>
    </citation>
    <scope>NUCLEOTIDE SEQUENCE</scope>
    <source>
        <strain evidence="1">IBT 22155</strain>
    </source>
</reference>
<evidence type="ECO:0000313" key="1">
    <source>
        <dbReference type="EMBL" id="KAJ5143081.1"/>
    </source>
</evidence>
<sequence>MSQSFFLAANSPARRPLHQLEGTVAAPDMVADPMQGHHLPPDDMAVVAIQNDMTSIDPSPRPDHDLQFALGHIHLNLGHRHHAEVVPTRTPGITGAEARVTAATVTAVEVAVQTATEAVIDIKHQLFCSPIT</sequence>
<keyword evidence="2" id="KW-1185">Reference proteome</keyword>
<proteinExistence type="predicted"/>
<dbReference type="Proteomes" id="UP001149079">
    <property type="component" value="Unassembled WGS sequence"/>
</dbReference>
<dbReference type="RefSeq" id="XP_056524725.1">
    <property type="nucleotide sequence ID" value="XM_056662612.1"/>
</dbReference>
<comment type="caution">
    <text evidence="1">The sequence shown here is derived from an EMBL/GenBank/DDBJ whole genome shotgun (WGS) entry which is preliminary data.</text>
</comment>
<protein>
    <submittedName>
        <fullName evidence="1">ATPase AAA-type core</fullName>
    </submittedName>
</protein>
<evidence type="ECO:0000313" key="2">
    <source>
        <dbReference type="Proteomes" id="UP001149079"/>
    </source>
</evidence>
<accession>A0A9W9HAG5</accession>
<organism evidence="1 2">
    <name type="scientific">Penicillium bovifimosum</name>
    <dbReference type="NCBI Taxonomy" id="126998"/>
    <lineage>
        <taxon>Eukaryota</taxon>
        <taxon>Fungi</taxon>
        <taxon>Dikarya</taxon>
        <taxon>Ascomycota</taxon>
        <taxon>Pezizomycotina</taxon>
        <taxon>Eurotiomycetes</taxon>
        <taxon>Eurotiomycetidae</taxon>
        <taxon>Eurotiales</taxon>
        <taxon>Aspergillaceae</taxon>
        <taxon>Penicillium</taxon>
    </lineage>
</organism>
<name>A0A9W9HAG5_9EURO</name>
<dbReference type="EMBL" id="JAPQKL010000002">
    <property type="protein sequence ID" value="KAJ5143081.1"/>
    <property type="molecule type" value="Genomic_DNA"/>
</dbReference>